<name>A0A7I8DKQ2_9FIRM</name>
<reference evidence="14 15" key="2">
    <citation type="submission" date="2020-08" db="EMBL/GenBank/DDBJ databases">
        <authorList>
            <person name="Ueki A."/>
            <person name="Tonouchi A."/>
        </authorList>
    </citation>
    <scope>NUCLEOTIDE SEQUENCE [LARGE SCALE GENOMIC DNA]</scope>
    <source>
        <strain evidence="14 15">CTTW</strain>
    </source>
</reference>
<evidence type="ECO:0000256" key="5">
    <source>
        <dbReference type="ARBA" id="ARBA00022692"/>
    </source>
</evidence>
<keyword evidence="7" id="KW-0418">Kinase</keyword>
<dbReference type="CDD" id="cd06225">
    <property type="entry name" value="HAMP"/>
    <property type="match status" value="1"/>
</dbReference>
<dbReference type="InterPro" id="IPR010559">
    <property type="entry name" value="Sig_transdc_His_kin_internal"/>
</dbReference>
<dbReference type="RefSeq" id="WP_225903833.1">
    <property type="nucleotide sequence ID" value="NZ_AP023368.1"/>
</dbReference>
<dbReference type="Proteomes" id="UP000515703">
    <property type="component" value="Chromosome"/>
</dbReference>
<evidence type="ECO:0000256" key="6">
    <source>
        <dbReference type="ARBA" id="ARBA00022741"/>
    </source>
</evidence>
<dbReference type="Gene3D" id="6.10.340.10">
    <property type="match status" value="1"/>
</dbReference>
<dbReference type="InterPro" id="IPR050640">
    <property type="entry name" value="Bact_2-comp_sensor_kinase"/>
</dbReference>
<evidence type="ECO:0000256" key="4">
    <source>
        <dbReference type="ARBA" id="ARBA00022679"/>
    </source>
</evidence>
<dbReference type="Pfam" id="PF00672">
    <property type="entry name" value="HAMP"/>
    <property type="match status" value="1"/>
</dbReference>
<evidence type="ECO:0000256" key="3">
    <source>
        <dbReference type="ARBA" id="ARBA00022553"/>
    </source>
</evidence>
<sequence>MLHKMISKIFLSMNLFTKLMIMLLLISILPIFLIQFTSYKISTSTIEKQTKELISANLKQSSSSVLSFFHVYDNIMLDIYTDNSYIENLKYINVWDTKNYFPAKHQLEEKLENIGYVYSEILGIAIVGLNGDATFYDTITRSGEESFCFDVNNIRTNPMFKDSLKIKHAIYSSTVHKADINYGSKNFFYIAHQLTDFNNYKNGPVGSIILCIDENALRNVYSPGMDFHSNITFLINEKGDIISFPIKTYIGLNLYQEYGDESIKEVTKKFFQDKHLMNAKQLEVHTSSIKDGVFTLINVQNLTYALKDVQNISGIIILIGILFGIVCVLIAMSFAADTDKSVKKIIHGMRKADQGDYDVRIALEGKDEFARIAHHFNDMIVRIKESNRQEKEALVRKKNAEIKSLEAQINPHFLYNTLDAINWVAVEHEEFHISKLLIHLASILRYSIQRSNEIVTIQEELEYLKKYIYLQQERFCYSFQCTIHMEDGLKNNKIHKLLIQPLIENTIVHGFPGGIGHDEIHILIQKQYDSFIEIQVKDNGKGMSSDLVELFNNYDYRTDNVETSIGVRNVITRLKLYYGSNSYFHVDSGEQGTVVTLRIPFEI</sequence>
<dbReference type="GO" id="GO:0005886">
    <property type="term" value="C:plasma membrane"/>
    <property type="evidence" value="ECO:0007669"/>
    <property type="project" value="UniProtKB-SubCell"/>
</dbReference>
<feature type="transmembrane region" description="Helical" evidence="12">
    <location>
        <begin position="312"/>
        <end position="336"/>
    </location>
</feature>
<keyword evidence="4" id="KW-0808">Transferase</keyword>
<comment type="subcellular location">
    <subcellularLocation>
        <location evidence="1">Cell membrane</location>
        <topology evidence="1">Multi-pass membrane protein</topology>
    </subcellularLocation>
</comment>
<evidence type="ECO:0000256" key="2">
    <source>
        <dbReference type="ARBA" id="ARBA00022475"/>
    </source>
</evidence>
<keyword evidence="8" id="KW-0067">ATP-binding</keyword>
<gene>
    <name evidence="14" type="ORF">bsdcttw_20540</name>
</gene>
<keyword evidence="11 12" id="KW-0472">Membrane</keyword>
<dbReference type="PROSITE" id="PS50885">
    <property type="entry name" value="HAMP"/>
    <property type="match status" value="1"/>
</dbReference>
<organism evidence="14 15">
    <name type="scientific">Anaerocolumna chitinilytica</name>
    <dbReference type="NCBI Taxonomy" id="1727145"/>
    <lineage>
        <taxon>Bacteria</taxon>
        <taxon>Bacillati</taxon>
        <taxon>Bacillota</taxon>
        <taxon>Clostridia</taxon>
        <taxon>Lachnospirales</taxon>
        <taxon>Lachnospiraceae</taxon>
        <taxon>Anaerocolumna</taxon>
    </lineage>
</organism>
<dbReference type="SUPFAM" id="SSF55874">
    <property type="entry name" value="ATPase domain of HSP90 chaperone/DNA topoisomerase II/histidine kinase"/>
    <property type="match status" value="1"/>
</dbReference>
<dbReference type="InterPro" id="IPR003660">
    <property type="entry name" value="HAMP_dom"/>
</dbReference>
<evidence type="ECO:0000256" key="8">
    <source>
        <dbReference type="ARBA" id="ARBA00022840"/>
    </source>
</evidence>
<evidence type="ECO:0000256" key="9">
    <source>
        <dbReference type="ARBA" id="ARBA00022989"/>
    </source>
</evidence>
<dbReference type="Pfam" id="PF02518">
    <property type="entry name" value="HATPase_c"/>
    <property type="match status" value="1"/>
</dbReference>
<evidence type="ECO:0000313" key="15">
    <source>
        <dbReference type="Proteomes" id="UP000515703"/>
    </source>
</evidence>
<keyword evidence="10" id="KW-0902">Two-component regulatory system</keyword>
<dbReference type="InterPro" id="IPR003594">
    <property type="entry name" value="HATPase_dom"/>
</dbReference>
<evidence type="ECO:0000256" key="11">
    <source>
        <dbReference type="ARBA" id="ARBA00023136"/>
    </source>
</evidence>
<evidence type="ECO:0000259" key="13">
    <source>
        <dbReference type="PROSITE" id="PS50885"/>
    </source>
</evidence>
<keyword evidence="9 12" id="KW-1133">Transmembrane helix</keyword>
<keyword evidence="5 12" id="KW-0812">Transmembrane</keyword>
<keyword evidence="2" id="KW-1003">Cell membrane</keyword>
<dbReference type="PANTHER" id="PTHR34220:SF11">
    <property type="entry name" value="SENSOR PROTEIN KINASE HPTS"/>
    <property type="match status" value="1"/>
</dbReference>
<dbReference type="Pfam" id="PF06580">
    <property type="entry name" value="His_kinase"/>
    <property type="match status" value="1"/>
</dbReference>
<feature type="domain" description="HAMP" evidence="13">
    <location>
        <begin position="336"/>
        <end position="388"/>
    </location>
</feature>
<evidence type="ECO:0000256" key="1">
    <source>
        <dbReference type="ARBA" id="ARBA00004651"/>
    </source>
</evidence>
<dbReference type="Gene3D" id="3.30.565.10">
    <property type="entry name" value="Histidine kinase-like ATPase, C-terminal domain"/>
    <property type="match status" value="1"/>
</dbReference>
<dbReference type="GO" id="GO:0005524">
    <property type="term" value="F:ATP binding"/>
    <property type="evidence" value="ECO:0007669"/>
    <property type="project" value="UniProtKB-KW"/>
</dbReference>
<dbReference type="EMBL" id="AP023368">
    <property type="protein sequence ID" value="BCJ99013.1"/>
    <property type="molecule type" value="Genomic_DNA"/>
</dbReference>
<reference evidence="14 15" key="1">
    <citation type="submission" date="2020-08" db="EMBL/GenBank/DDBJ databases">
        <title>Draft genome sequencing of an Anaerocolumna strain isolated from anoxic soil subjected to BSD treatment.</title>
        <authorList>
            <person name="Uek A."/>
            <person name="Tonouchi A."/>
        </authorList>
    </citation>
    <scope>NUCLEOTIDE SEQUENCE [LARGE SCALE GENOMIC DNA]</scope>
    <source>
        <strain evidence="14 15">CTTW</strain>
    </source>
</reference>
<proteinExistence type="predicted"/>
<dbReference type="SMART" id="SM00304">
    <property type="entry name" value="HAMP"/>
    <property type="match status" value="1"/>
</dbReference>
<keyword evidence="15" id="KW-1185">Reference proteome</keyword>
<dbReference type="PANTHER" id="PTHR34220">
    <property type="entry name" value="SENSOR HISTIDINE KINASE YPDA"/>
    <property type="match status" value="1"/>
</dbReference>
<dbReference type="SUPFAM" id="SSF158472">
    <property type="entry name" value="HAMP domain-like"/>
    <property type="match status" value="1"/>
</dbReference>
<evidence type="ECO:0000256" key="7">
    <source>
        <dbReference type="ARBA" id="ARBA00022777"/>
    </source>
</evidence>
<evidence type="ECO:0000256" key="10">
    <source>
        <dbReference type="ARBA" id="ARBA00023012"/>
    </source>
</evidence>
<dbReference type="GO" id="GO:0000155">
    <property type="term" value="F:phosphorelay sensor kinase activity"/>
    <property type="evidence" value="ECO:0007669"/>
    <property type="project" value="InterPro"/>
</dbReference>
<evidence type="ECO:0000313" key="14">
    <source>
        <dbReference type="EMBL" id="BCJ99013.1"/>
    </source>
</evidence>
<keyword evidence="6" id="KW-0547">Nucleotide-binding</keyword>
<keyword evidence="3" id="KW-0597">Phosphoprotein</keyword>
<protein>
    <recommendedName>
        <fullName evidence="13">HAMP domain-containing protein</fullName>
    </recommendedName>
</protein>
<dbReference type="InterPro" id="IPR036890">
    <property type="entry name" value="HATPase_C_sf"/>
</dbReference>
<accession>A0A7I8DKQ2</accession>
<dbReference type="AlphaFoldDB" id="A0A7I8DKQ2"/>
<evidence type="ECO:0000256" key="12">
    <source>
        <dbReference type="SAM" id="Phobius"/>
    </source>
</evidence>
<dbReference type="KEGG" id="acht:bsdcttw_20540"/>